<feature type="domain" description="PLD phosphodiesterase" evidence="1">
    <location>
        <begin position="4"/>
        <end position="32"/>
    </location>
</feature>
<dbReference type="PROSITE" id="PS50035">
    <property type="entry name" value="PLD"/>
    <property type="match status" value="1"/>
</dbReference>
<evidence type="ECO:0000313" key="3">
    <source>
        <dbReference type="Proteomes" id="UP000293483"/>
    </source>
</evidence>
<dbReference type="InterPro" id="IPR001736">
    <property type="entry name" value="PLipase_D/transphosphatidylase"/>
</dbReference>
<dbReference type="RefSeq" id="WP_130148081.1">
    <property type="nucleotide sequence ID" value="NZ_SGSU01000022.1"/>
</dbReference>
<evidence type="ECO:0000259" key="1">
    <source>
        <dbReference type="PROSITE" id="PS50035"/>
    </source>
</evidence>
<accession>A0A4Q7AN86</accession>
<name>A0A4Q7AN86_9GAMM</name>
<organism evidence="2 3">
    <name type="scientific">Acinetobacter bouvetii</name>
    <dbReference type="NCBI Taxonomy" id="202951"/>
    <lineage>
        <taxon>Bacteria</taxon>
        <taxon>Pseudomonadati</taxon>
        <taxon>Pseudomonadota</taxon>
        <taxon>Gammaproteobacteria</taxon>
        <taxon>Moraxellales</taxon>
        <taxon>Moraxellaceae</taxon>
        <taxon>Acinetobacter</taxon>
    </lineage>
</organism>
<evidence type="ECO:0000313" key="2">
    <source>
        <dbReference type="EMBL" id="RZG64539.1"/>
    </source>
</evidence>
<comment type="caution">
    <text evidence="2">The sequence shown here is derived from an EMBL/GenBank/DDBJ whole genome shotgun (WGS) entry which is preliminary data.</text>
</comment>
<dbReference type="EMBL" id="SGSU01000022">
    <property type="protein sequence ID" value="RZG64539.1"/>
    <property type="molecule type" value="Genomic_DNA"/>
</dbReference>
<dbReference type="GO" id="GO:0006793">
    <property type="term" value="P:phosphorus metabolic process"/>
    <property type="evidence" value="ECO:0007669"/>
    <property type="project" value="UniProtKB-ARBA"/>
</dbReference>
<dbReference type="GO" id="GO:0003824">
    <property type="term" value="F:catalytic activity"/>
    <property type="evidence" value="ECO:0007669"/>
    <property type="project" value="InterPro"/>
</dbReference>
<sequence length="89" mass="10082">MDVVGYLHHADLLLEDDQGLIIIGGGNYVLSIGDRVYLKRQVDGMPNRYIIEISFASNQYQGLFEDQCQMKFSGNRAELNQYLTATTVH</sequence>
<proteinExistence type="predicted"/>
<reference evidence="2 3" key="1">
    <citation type="submission" date="2019-02" db="EMBL/GenBank/DDBJ databases">
        <title>The Batch Genome Submission of Acinetobacter spp. strains.</title>
        <authorList>
            <person name="Qin J."/>
            <person name="Hu Y."/>
            <person name="Ye H."/>
            <person name="Wei L."/>
            <person name="Feng Y."/>
            <person name="Zong Z."/>
        </authorList>
    </citation>
    <scope>NUCLEOTIDE SEQUENCE [LARGE SCALE GENOMIC DNA]</scope>
    <source>
        <strain evidence="2 3">WCHABo060081</strain>
    </source>
</reference>
<gene>
    <name evidence="2" type="ORF">EXE25_16275</name>
</gene>
<dbReference type="STRING" id="202951.GCA_001485025_01643"/>
<dbReference type="AlphaFoldDB" id="A0A4Q7AN86"/>
<dbReference type="Proteomes" id="UP000293483">
    <property type="component" value="Unassembled WGS sequence"/>
</dbReference>
<protein>
    <recommendedName>
        <fullName evidence="1">PLD phosphodiesterase domain-containing protein</fullName>
    </recommendedName>
</protein>